<feature type="domain" description="Metalloprotease TldD/E N-terminal" evidence="2">
    <location>
        <begin position="39"/>
        <end position="96"/>
    </location>
</feature>
<accession>A0ABX5FAU5</accession>
<dbReference type="InterPro" id="IPR036059">
    <property type="entry name" value="TldD/PmbA_sf"/>
</dbReference>
<evidence type="ECO:0000256" key="1">
    <source>
        <dbReference type="ARBA" id="ARBA00005836"/>
    </source>
</evidence>
<dbReference type="Pfam" id="PF01523">
    <property type="entry name" value="PmbA_TldD_1st"/>
    <property type="match status" value="1"/>
</dbReference>
<dbReference type="RefSeq" id="WP_106220111.1">
    <property type="nucleotide sequence ID" value="NZ_PVWP01000002.1"/>
</dbReference>
<dbReference type="Pfam" id="PF19290">
    <property type="entry name" value="PmbA_TldD_2nd"/>
    <property type="match status" value="1"/>
</dbReference>
<evidence type="ECO:0000313" key="6">
    <source>
        <dbReference type="Proteomes" id="UP000238218"/>
    </source>
</evidence>
<dbReference type="PANTHER" id="PTHR43421">
    <property type="entry name" value="METALLOPROTEASE PMBA"/>
    <property type="match status" value="1"/>
</dbReference>
<evidence type="ECO:0000313" key="5">
    <source>
        <dbReference type="EMBL" id="PSB38842.1"/>
    </source>
</evidence>
<reference evidence="5 6" key="1">
    <citation type="submission" date="2018-02" db="EMBL/GenBank/DDBJ databases">
        <authorList>
            <person name="Moore K."/>
            <person name="Momper L."/>
        </authorList>
    </citation>
    <scope>NUCLEOTIDE SEQUENCE [LARGE SCALE GENOMIC DNA]</scope>
    <source>
        <strain evidence="5 6">CCALA 015</strain>
    </source>
</reference>
<dbReference type="InterPro" id="IPR045569">
    <property type="entry name" value="Metalloprtase-TldD/E_C"/>
</dbReference>
<dbReference type="Proteomes" id="UP000238218">
    <property type="component" value="Unassembled WGS sequence"/>
</dbReference>
<evidence type="ECO:0000259" key="3">
    <source>
        <dbReference type="Pfam" id="PF19289"/>
    </source>
</evidence>
<dbReference type="InterPro" id="IPR035068">
    <property type="entry name" value="TldD/PmbA_N"/>
</dbReference>
<feature type="domain" description="Metalloprotease TldD/E central" evidence="4">
    <location>
        <begin position="126"/>
        <end position="229"/>
    </location>
</feature>
<evidence type="ECO:0000259" key="4">
    <source>
        <dbReference type="Pfam" id="PF19290"/>
    </source>
</evidence>
<organism evidence="5 6">
    <name type="scientific">Aphanothece cf. minutissima CCALA 015</name>
    <dbReference type="NCBI Taxonomy" id="2107695"/>
    <lineage>
        <taxon>Bacteria</taxon>
        <taxon>Bacillati</taxon>
        <taxon>Cyanobacteriota</taxon>
        <taxon>Cyanophyceae</taxon>
        <taxon>Oscillatoriophycideae</taxon>
        <taxon>Chroococcales</taxon>
        <taxon>Aphanothecaceae</taxon>
        <taxon>Aphanothece</taxon>
    </lineage>
</organism>
<dbReference type="Pfam" id="PF19289">
    <property type="entry name" value="PmbA_TldD_3rd"/>
    <property type="match status" value="1"/>
</dbReference>
<sequence>MGTTESAAASLDAEVLRQRLEQLAQREGVRRWDLGASCSTDTSVQVDRGEAKQMKGAQRSAITLRVWNDDGLVGITSTSDLSDAGLARALAGARDASAYGNVDEVPDFSPLATAPLPVLEQPIRPPVSILRLLDTLKEAERDLLGRHPAIGTVPYNGLAQRSSDRLYINSAGACRQQRLTTASLYLYARAEEAGRKPRSSGAVRLAYGASDLDVAGCVQEAAERTIAHLDYAPIATGRYTCVFSPEAFLDLIGAFSSLFNARAVLDGVSLSRRESLGEQLAVPFFSLHDNGLHPANVGAAAFDGEGTPTRRLSLVEGGVLRHFLHSEATARAFGVAPTGHAGLGAKVSVGPDWFEIGPTPGSDGGAQGLDRFAAGSDGLVVIDSLSALHAGVKASQGSFSLPFDGWLVEGGTPRSIEAATVAGDIRTLLSSIIGFEGPAKVTPDGLCPHVWVEGLSITGDA</sequence>
<comment type="caution">
    <text evidence="5">The sequence shown here is derived from an EMBL/GenBank/DDBJ whole genome shotgun (WGS) entry which is preliminary data.</text>
</comment>
<dbReference type="EMBL" id="PVWP01000002">
    <property type="protein sequence ID" value="PSB38842.1"/>
    <property type="molecule type" value="Genomic_DNA"/>
</dbReference>
<dbReference type="InterPro" id="IPR045570">
    <property type="entry name" value="Metalloprtase-TldD/E_cen_dom"/>
</dbReference>
<keyword evidence="6" id="KW-1185">Reference proteome</keyword>
<reference evidence="5 6" key="2">
    <citation type="submission" date="2018-03" db="EMBL/GenBank/DDBJ databases">
        <title>The ancient ancestry and fast evolution of plastids.</title>
        <authorList>
            <person name="Moore K.R."/>
            <person name="Magnabosco C."/>
            <person name="Momper L."/>
            <person name="Gold D.A."/>
            <person name="Bosak T."/>
            <person name="Fournier G.P."/>
        </authorList>
    </citation>
    <scope>NUCLEOTIDE SEQUENCE [LARGE SCALE GENOMIC DNA]</scope>
    <source>
        <strain evidence="5 6">CCALA 015</strain>
    </source>
</reference>
<dbReference type="PANTHER" id="PTHR43421:SF1">
    <property type="entry name" value="METALLOPROTEASE PMBA"/>
    <property type="match status" value="1"/>
</dbReference>
<feature type="domain" description="Metalloprotease TldD/E C-terminal" evidence="3">
    <location>
        <begin position="236"/>
        <end position="459"/>
    </location>
</feature>
<protein>
    <submittedName>
        <fullName evidence="5">Peptidase C69</fullName>
    </submittedName>
</protein>
<dbReference type="SUPFAM" id="SSF111283">
    <property type="entry name" value="Putative modulator of DNA gyrase, PmbA/TldD"/>
    <property type="match status" value="1"/>
</dbReference>
<name>A0ABX5FAU5_9CHRO</name>
<evidence type="ECO:0000259" key="2">
    <source>
        <dbReference type="Pfam" id="PF01523"/>
    </source>
</evidence>
<dbReference type="InterPro" id="IPR047657">
    <property type="entry name" value="PmbA"/>
</dbReference>
<proteinExistence type="inferred from homology"/>
<comment type="similarity">
    <text evidence="1">Belongs to the peptidase U62 family.</text>
</comment>
<gene>
    <name evidence="5" type="ORF">C7B81_04650</name>
</gene>
<dbReference type="Gene3D" id="3.30.2290.10">
    <property type="entry name" value="PmbA/TldD superfamily"/>
    <property type="match status" value="1"/>
</dbReference>
<dbReference type="InterPro" id="IPR002510">
    <property type="entry name" value="Metalloprtase-TldD/E_N"/>
</dbReference>